<evidence type="ECO:0000313" key="5">
    <source>
        <dbReference type="Proteomes" id="UP000283210"/>
    </source>
</evidence>
<gene>
    <name evidence="4" type="ORF">OJAV_G00063850</name>
</gene>
<keyword evidence="3" id="KW-0732">Signal</keyword>
<feature type="compositionally biased region" description="Low complexity" evidence="1">
    <location>
        <begin position="161"/>
        <end position="182"/>
    </location>
</feature>
<evidence type="ECO:0000256" key="1">
    <source>
        <dbReference type="SAM" id="MobiDB-lite"/>
    </source>
</evidence>
<feature type="chain" id="PRO_5018566857" evidence="3">
    <location>
        <begin position="22"/>
        <end position="267"/>
    </location>
</feature>
<dbReference type="OrthoDB" id="8959458at2759"/>
<feature type="region of interest" description="Disordered" evidence="1">
    <location>
        <begin position="233"/>
        <end position="267"/>
    </location>
</feature>
<feature type="region of interest" description="Disordered" evidence="1">
    <location>
        <begin position="145"/>
        <end position="186"/>
    </location>
</feature>
<evidence type="ECO:0000256" key="3">
    <source>
        <dbReference type="SAM" id="SignalP"/>
    </source>
</evidence>
<protein>
    <submittedName>
        <fullName evidence="4">Uncharacterized protein</fullName>
    </submittedName>
</protein>
<dbReference type="Proteomes" id="UP000283210">
    <property type="component" value="Chromosome 7"/>
</dbReference>
<proteinExistence type="predicted"/>
<dbReference type="EMBL" id="CM012443">
    <property type="protein sequence ID" value="RVE70375.1"/>
    <property type="molecule type" value="Genomic_DNA"/>
</dbReference>
<keyword evidence="2" id="KW-0472">Membrane</keyword>
<feature type="signal peptide" evidence="3">
    <location>
        <begin position="1"/>
        <end position="21"/>
    </location>
</feature>
<name>A0A3S2PUZ2_ORYJA</name>
<keyword evidence="2" id="KW-1133">Transmembrane helix</keyword>
<sequence>MKVQLLLLVALAGPFCAVTSAIPTFPTELLSASPQDNQATAADSPVLDPASEVITGPPPTVPEALPEIVPETQPAASVAPTTRDEPFVFTESRGVFTTPVTEIATQVAETEAPVLETEAPVLETEAPVVETETPIVETEAPVVETEAPVAGTEAPAVKTSAPDAVTDPAAPDAEASAAPVEEQTASQLDGDVTVVEDSLSSGQIIGIVIGALLAVVIVIAVVIAVVRRMGKYSSAKSRKTAKKDSAVASPLRKKPTKQKQSAKFWKN</sequence>
<feature type="transmembrane region" description="Helical" evidence="2">
    <location>
        <begin position="204"/>
        <end position="226"/>
    </location>
</feature>
<evidence type="ECO:0000256" key="2">
    <source>
        <dbReference type="SAM" id="Phobius"/>
    </source>
</evidence>
<evidence type="ECO:0000313" key="4">
    <source>
        <dbReference type="EMBL" id="RVE70375.1"/>
    </source>
</evidence>
<keyword evidence="5" id="KW-1185">Reference proteome</keyword>
<keyword evidence="2" id="KW-0812">Transmembrane</keyword>
<organism evidence="4 5">
    <name type="scientific">Oryzias javanicus</name>
    <name type="common">Javanese ricefish</name>
    <name type="synonym">Aplocheilus javanicus</name>
    <dbReference type="NCBI Taxonomy" id="123683"/>
    <lineage>
        <taxon>Eukaryota</taxon>
        <taxon>Metazoa</taxon>
        <taxon>Chordata</taxon>
        <taxon>Craniata</taxon>
        <taxon>Vertebrata</taxon>
        <taxon>Euteleostomi</taxon>
        <taxon>Actinopterygii</taxon>
        <taxon>Neopterygii</taxon>
        <taxon>Teleostei</taxon>
        <taxon>Neoteleostei</taxon>
        <taxon>Acanthomorphata</taxon>
        <taxon>Ovalentaria</taxon>
        <taxon>Atherinomorphae</taxon>
        <taxon>Beloniformes</taxon>
        <taxon>Adrianichthyidae</taxon>
        <taxon>Oryziinae</taxon>
        <taxon>Oryzias</taxon>
    </lineage>
</organism>
<reference evidence="4 5" key="1">
    <citation type="submission" date="2018-11" db="EMBL/GenBank/DDBJ databases">
        <authorList>
            <person name="Lopez-Roques C."/>
            <person name="Donnadieu C."/>
            <person name="Bouchez O."/>
            <person name="Klopp C."/>
            <person name="Cabau C."/>
            <person name="Zahm M."/>
        </authorList>
    </citation>
    <scope>NUCLEOTIDE SEQUENCE [LARGE SCALE GENOMIC DNA]</scope>
    <source>
        <strain evidence="4">RS831</strain>
        <tissue evidence="4">Whole body</tissue>
    </source>
</reference>
<reference evidence="4 5" key="2">
    <citation type="submission" date="2019-01" db="EMBL/GenBank/DDBJ databases">
        <title>A chromosome length genome reference of the Java medaka (oryzias javanicus).</title>
        <authorList>
            <person name="Herpin A."/>
            <person name="Takehana Y."/>
            <person name="Naruse K."/>
            <person name="Ansai S."/>
            <person name="Kawaguchi M."/>
        </authorList>
    </citation>
    <scope>NUCLEOTIDE SEQUENCE [LARGE SCALE GENOMIC DNA]</scope>
    <source>
        <strain evidence="4">RS831</strain>
        <tissue evidence="4">Whole body</tissue>
    </source>
</reference>
<dbReference type="AlphaFoldDB" id="A0A3S2PUZ2"/>
<accession>A0A3S2PUZ2</accession>